<organism evidence="1 2">
    <name type="scientific">Sphingobacterium mizutaii</name>
    <dbReference type="NCBI Taxonomy" id="1010"/>
    <lineage>
        <taxon>Bacteria</taxon>
        <taxon>Pseudomonadati</taxon>
        <taxon>Bacteroidota</taxon>
        <taxon>Sphingobacteriia</taxon>
        <taxon>Sphingobacteriales</taxon>
        <taxon>Sphingobacteriaceae</taxon>
        <taxon>Sphingobacterium</taxon>
    </lineage>
</organism>
<protein>
    <submittedName>
        <fullName evidence="1">Uncharacterized protein</fullName>
    </submittedName>
</protein>
<proteinExistence type="predicted"/>
<dbReference type="Proteomes" id="UP000215355">
    <property type="component" value="Chromosome 1"/>
</dbReference>
<evidence type="ECO:0000313" key="1">
    <source>
        <dbReference type="EMBL" id="SNV49677.1"/>
    </source>
</evidence>
<name>A0AAJ4XCT6_9SPHI</name>
<sequence>MTYLWKEGSIKGEGKWGRNVFSKFSLLLLEPKSNQTDEGAHGYQKQLESVTISAHLRITNLIVTFEAQK</sequence>
<dbReference type="KEGG" id="smiz:4412673_01842"/>
<accession>A0AAJ4XCT6</accession>
<dbReference type="AlphaFoldDB" id="A0AAJ4XCT6"/>
<evidence type="ECO:0000313" key="2">
    <source>
        <dbReference type="Proteomes" id="UP000215355"/>
    </source>
</evidence>
<reference evidence="1 2" key="1">
    <citation type="submission" date="2017-06" db="EMBL/GenBank/DDBJ databases">
        <authorList>
            <consortium name="Pathogen Informatics"/>
        </authorList>
    </citation>
    <scope>NUCLEOTIDE SEQUENCE [LARGE SCALE GENOMIC DNA]</scope>
    <source>
        <strain evidence="1 2">NCTC12149</strain>
    </source>
</reference>
<dbReference type="EMBL" id="LT906468">
    <property type="protein sequence ID" value="SNV49677.1"/>
    <property type="molecule type" value="Genomic_DNA"/>
</dbReference>
<gene>
    <name evidence="1" type="ORF">SAMEA4412673_01842</name>
</gene>